<reference evidence="1" key="2">
    <citation type="journal article" date="2021" name="PeerJ">
        <title>Extensive microbial diversity within the chicken gut microbiome revealed by metagenomics and culture.</title>
        <authorList>
            <person name="Gilroy R."/>
            <person name="Ravi A."/>
            <person name="Getino M."/>
            <person name="Pursley I."/>
            <person name="Horton D.L."/>
            <person name="Alikhan N.F."/>
            <person name="Baker D."/>
            <person name="Gharbi K."/>
            <person name="Hall N."/>
            <person name="Watson M."/>
            <person name="Adriaenssens E.M."/>
            <person name="Foster-Nyarko E."/>
            <person name="Jarju S."/>
            <person name="Secka A."/>
            <person name="Antonio M."/>
            <person name="Oren A."/>
            <person name="Chaudhuri R.R."/>
            <person name="La Ragione R."/>
            <person name="Hildebrand F."/>
            <person name="Pallen M.J."/>
        </authorList>
    </citation>
    <scope>NUCLEOTIDE SEQUENCE</scope>
    <source>
        <strain evidence="1">CHK184-20233</strain>
    </source>
</reference>
<dbReference type="AlphaFoldDB" id="A0A9D1DU55"/>
<dbReference type="Proteomes" id="UP000824232">
    <property type="component" value="Unassembled WGS sequence"/>
</dbReference>
<reference evidence="1" key="1">
    <citation type="submission" date="2020-10" db="EMBL/GenBank/DDBJ databases">
        <authorList>
            <person name="Gilroy R."/>
        </authorList>
    </citation>
    <scope>NUCLEOTIDE SEQUENCE</scope>
    <source>
        <strain evidence="1">CHK184-20233</strain>
    </source>
</reference>
<accession>A0A9D1DU55</accession>
<sequence>MIRNYLKSHKCNNMLENVTALRTILSDCQEKLLVISYEDEKCKETVKYDYTKLFYFEMSKKGATKFENDKYTLKYDSDSGIDIEYYSDEDILEYSKVQDFTKEIKSIMEHIKMVSNAKSVTLFDEDKELIEIYKLFYKENPDFSSKDINVKVQTMMSILAEFGITLDFDYAFCLWAKVKMPVSLKIEEMVHKMYPLGLVNEVKDNVKLAEEPKKIIEIVGDSIRDVIHDEDDMNEALITISKVIHASGYNLSSDANVSEIAEFTNRSVDEVEASMQLVKRIEHKINKEN</sequence>
<proteinExistence type="predicted"/>
<comment type="caution">
    <text evidence="1">The sequence shown here is derived from an EMBL/GenBank/DDBJ whole genome shotgun (WGS) entry which is preliminary data.</text>
</comment>
<protein>
    <submittedName>
        <fullName evidence="1">Uncharacterized protein</fullName>
    </submittedName>
</protein>
<organism evidence="1 2">
    <name type="scientific">Candidatus Onthousia excrementipullorum</name>
    <dbReference type="NCBI Taxonomy" id="2840884"/>
    <lineage>
        <taxon>Bacteria</taxon>
        <taxon>Bacillati</taxon>
        <taxon>Bacillota</taxon>
        <taxon>Bacilli</taxon>
        <taxon>Candidatus Onthousia</taxon>
    </lineage>
</organism>
<dbReference type="EMBL" id="DVHC01000039">
    <property type="protein sequence ID" value="HIR59160.1"/>
    <property type="molecule type" value="Genomic_DNA"/>
</dbReference>
<evidence type="ECO:0000313" key="1">
    <source>
        <dbReference type="EMBL" id="HIR59160.1"/>
    </source>
</evidence>
<name>A0A9D1DU55_9FIRM</name>
<evidence type="ECO:0000313" key="2">
    <source>
        <dbReference type="Proteomes" id="UP000824232"/>
    </source>
</evidence>
<gene>
    <name evidence="1" type="ORF">IAB38_03835</name>
</gene>